<dbReference type="PANTHER" id="PTHR18898:SF2">
    <property type="entry name" value="NUCLEOPROTEIN TPR"/>
    <property type="match status" value="1"/>
</dbReference>
<evidence type="ECO:0000259" key="9">
    <source>
        <dbReference type="Pfam" id="PF25785"/>
    </source>
</evidence>
<dbReference type="GO" id="GO:0034399">
    <property type="term" value="C:nuclear periphery"/>
    <property type="evidence" value="ECO:0007669"/>
    <property type="project" value="UniProtKB-ARBA"/>
</dbReference>
<dbReference type="InterPro" id="IPR057974">
    <property type="entry name" value="NUA/TPR/MLP1-2-like_dom"/>
</dbReference>
<evidence type="ECO:0000313" key="11">
    <source>
        <dbReference type="Proteomes" id="UP000321570"/>
    </source>
</evidence>
<feature type="region of interest" description="Disordered" evidence="7">
    <location>
        <begin position="641"/>
        <end position="691"/>
    </location>
</feature>
<feature type="region of interest" description="Disordered" evidence="7">
    <location>
        <begin position="1811"/>
        <end position="2096"/>
    </location>
</feature>
<feature type="coiled-coil region" evidence="6">
    <location>
        <begin position="287"/>
        <end position="321"/>
    </location>
</feature>
<sequence>MDNLARLVHLSEDDLLSLPEKVAENIAIAFDSVVNEATEAKCQMEQMEKKQETELKAASDKYSRLRSEFELTNTNLTNLREALIREEKKSQELSTDRDKLAQKLKDSQCITNELELVINRLENDKESLSELLSKKNEEYERISKELQEMQEEIRSIRKMKSDTITQMEEIKTEKNLLVLREKRLEETSASIKQQNVWYEEELHKANDKLLSIRSEYTEKFLHLESELTTKKKELENSKDAVSKLENLVKKLTESNEDHIDKLKLRTDELTKLEQMHASELDAQRRLTELYKEKSSGLEEKCDELQKAVAELQELLQQGHDHVVVLQSEKKSIIEAFNAEKESLVAANISMASELNSAKEIVDKFRVNGLSQEELLQINPAIASTLASIKSGRSLIDIYAEYLQVVEERDRLRVDKNLLDTHIRELIEQLEEKSPILRSQQETFKKSKERVAELERQLEALQQSAKEKEENLDYHIRRAGYFQRQTMRLKETCKDLSIQVKTLLYELETARGTVISTTPMDKSNISIHPDSSTDDIDSRHLLKVCSAAASVIDKNLVTFKSLSDLQTQNARLLLVARDLASQLEAHESSKESLDNHVSEITAKVDALSSEVEVARLAASEARSETKLARRQRDAYRNLLQRHAIPLPDLPHSDETSMPIQDQEEQNREESNVSTSYDQTPASQSQPSQTVTKLEQSLCSLHAEFKQYREDKAKSDTVYTETIEKLRKESTEARILNQKLASQLDFTHEKFRTLEANVENYKREISVLREMNARYTTSAAASDEALSSSRQESVRLSDRLTESEVQCRQLIRQVEQLKANGERLSRELEMERKTSLMHQKLMNQLQSIQVSLEHRNEAETRRAARRIESLEVQIEEVKKDATEKQDKLFSLNTTLQSELTNARQSLRTAEEEISRLQEAAKSAVKSQSDSDTPASESSDLPIAGEQDQIMPLGEGDQPLLVRFRALERECASLRTSLEAARKQCREYQCLGNEMESHIRQLTEEREQANRTHAADLDDAIQRCESLVLQLELERSEREDLVREKMRIEGGFSASLKALREKLAATQASLKDAEERREAALAVEVSSRAEVAAHLRTAKDAREKYEMELRLHSQDVELLTEARRLADEARSEVEGLRSALDVAYASLNKAESQLTEQSNSWEDSRSRLVKRVEDADTEISRLQEQILKLTEQIVNLRKLLEHGSEQSIHLDESTTQIKESEDFMHLLEYLRRQKSIAEAAEESANAEVNRLHFRTKTLESQLADLQAKLAEERQKSETRLETSSQHAALMKQIEQVNLLNESNRLLRQEREMMRENANGFQQELAALRDEMAPLRTKCADLEDMKEILTSEKASLAEEKNRWKERCERLVETSKRLDPEEFKQACEARDNLQARVKVLEESKALADREAAAKIAGLEQQVAELSSNLSRHQTDSQDLVNKLTNLEEKCLQQENELSQRQVKITKLREIGRKYRQEADELKRRTTQLNEESRRTSEEGVVAIRADLLAAQANLHSEQGRSNQLRREIEQLQLLIHQVESLPDMEFVKQTPVSDSQLISTSSPSSSETFNRLNKLLSALISRISQMREKTEEQAEHLLRMNLIESQLTKTKQNCTELRAKLASLTGNKTSITFPPTESVSQQQSESPETPSKIKAAAAVQPVRTPPATASETSPPSLSAAARQTAEIRPLTSFVATVLPTTTTTTESLPSSSYLIPLATTSEVSPGTSIPEPSRPSVIITAAKRTYEEALMDEEGAVSTDSQLHQETMEPKRLRPALPPLTQQQQQQSLTIFSPLPSSTTPPSSVAYVKSNSLTATATLREEEASSHDNVEDEGEEQKESEDVEMDEPSVLIFDEGDYAIHEDARDENGQEKDEEAERSDDPCLVIDSSRDADHSQQEEEEEEDPAEVEERPSDYEEYAEDEGEDEHDEEYSEEEREDQDDDQREVVDVEEECEGDYEEEDSSEGEEREEDEEYEGEGGADNPVIVVSSNEEEDNGNDEEEEEVEEGEEGEQEEESESEEEEEQEQHVKEREKMAEESPQGNQKNEGEKSQPLPPQPSTSIFPSAAPESGGLFSSVVAQSSTASSGGLFSDFKTTPTNKPIPLFGGFGSAVTSVAPTFGGLAANPLSTTTTFLSASKPTSTSEGNIGGTEAGKQKIRPIVWTESSSTETAAGPSSRKHSSPAPNADSSTIIPGGGLFRGAFTQASCLLGAARRKGNWGGPFGSGTPRGAPRGGHR</sequence>
<evidence type="ECO:0000256" key="5">
    <source>
        <dbReference type="ARBA" id="ARBA00023242"/>
    </source>
</evidence>
<feature type="region of interest" description="Disordered" evidence="7">
    <location>
        <begin position="900"/>
        <end position="940"/>
    </location>
</feature>
<feature type="coiled-coil region" evidence="6">
    <location>
        <begin position="961"/>
        <end position="1136"/>
    </location>
</feature>
<feature type="region of interest" description="Disordered" evidence="7">
    <location>
        <begin position="2126"/>
        <end position="2189"/>
    </location>
</feature>
<protein>
    <recommendedName>
        <fullName evidence="3">Nucleoprotein TPR</fullName>
    </recommendedName>
</protein>
<feature type="compositionally biased region" description="Low complexity" evidence="7">
    <location>
        <begin position="1660"/>
        <end position="1672"/>
    </location>
</feature>
<feature type="coiled-coil region" evidence="6">
    <location>
        <begin position="1252"/>
        <end position="1536"/>
    </location>
</feature>
<feature type="compositionally biased region" description="Acidic residues" evidence="7">
    <location>
        <begin position="1893"/>
        <end position="1902"/>
    </location>
</feature>
<keyword evidence="5" id="KW-0539">Nucleus</keyword>
<evidence type="ECO:0000256" key="6">
    <source>
        <dbReference type="SAM" id="Coils"/>
    </source>
</evidence>
<dbReference type="PANTHER" id="PTHR18898">
    <property type="entry name" value="NUCLEOPROTEIN TPR-RELATED"/>
    <property type="match status" value="1"/>
</dbReference>
<evidence type="ECO:0000256" key="4">
    <source>
        <dbReference type="ARBA" id="ARBA00023054"/>
    </source>
</evidence>
<feature type="compositionally biased region" description="Polar residues" evidence="7">
    <location>
        <begin position="2176"/>
        <end position="2185"/>
    </location>
</feature>
<dbReference type="EMBL" id="CABIJS010000321">
    <property type="protein sequence ID" value="VUZ48959.1"/>
    <property type="molecule type" value="Genomic_DNA"/>
</dbReference>
<feature type="compositionally biased region" description="Acidic residues" evidence="7">
    <location>
        <begin position="1825"/>
        <end position="1842"/>
    </location>
</feature>
<dbReference type="GO" id="GO:0017056">
    <property type="term" value="F:structural constituent of nuclear pore"/>
    <property type="evidence" value="ECO:0007669"/>
    <property type="project" value="TreeGrafter"/>
</dbReference>
<feature type="compositionally biased region" description="Polar residues" evidence="7">
    <location>
        <begin position="2126"/>
        <end position="2139"/>
    </location>
</feature>
<feature type="compositionally biased region" description="Basic and acidic residues" evidence="7">
    <location>
        <begin position="1883"/>
        <end position="1892"/>
    </location>
</feature>
<feature type="coiled-coil region" evidence="6">
    <location>
        <begin position="436"/>
        <end position="477"/>
    </location>
</feature>
<evidence type="ECO:0000259" key="8">
    <source>
        <dbReference type="Pfam" id="PF07926"/>
    </source>
</evidence>
<feature type="coiled-coil region" evidence="6">
    <location>
        <begin position="227"/>
        <end position="261"/>
    </location>
</feature>
<accession>A0A564YPP9</accession>
<feature type="compositionally biased region" description="Basic and acidic residues" evidence="7">
    <location>
        <begin position="1853"/>
        <end position="1866"/>
    </location>
</feature>
<feature type="compositionally biased region" description="Acidic residues" evidence="7">
    <location>
        <begin position="1985"/>
        <end position="2019"/>
    </location>
</feature>
<reference evidence="10 11" key="1">
    <citation type="submission" date="2019-07" db="EMBL/GenBank/DDBJ databases">
        <authorList>
            <person name="Jastrzebski P J."/>
            <person name="Paukszto L."/>
            <person name="Jastrzebski P J."/>
        </authorList>
    </citation>
    <scope>NUCLEOTIDE SEQUENCE [LARGE SCALE GENOMIC DNA]</scope>
    <source>
        <strain evidence="10 11">WMS-il1</strain>
    </source>
</reference>
<feature type="compositionally biased region" description="Low complexity" evidence="7">
    <location>
        <begin position="677"/>
        <end position="688"/>
    </location>
</feature>
<evidence type="ECO:0000256" key="2">
    <source>
        <dbReference type="ARBA" id="ARBA00005274"/>
    </source>
</evidence>
<keyword evidence="11" id="KW-1185">Reference proteome</keyword>
<name>A0A564YPP9_HYMDI</name>
<feature type="domain" description="Nucleoprotein TPR/MLP1-2" evidence="8">
    <location>
        <begin position="1059"/>
        <end position="1183"/>
    </location>
</feature>
<feature type="region of interest" description="Disordered" evidence="7">
    <location>
        <begin position="1623"/>
        <end position="1672"/>
    </location>
</feature>
<feature type="compositionally biased region" description="Basic and acidic residues" evidence="7">
    <location>
        <begin position="1814"/>
        <end position="1824"/>
    </location>
</feature>
<dbReference type="GO" id="GO:0006606">
    <property type="term" value="P:protein import into nucleus"/>
    <property type="evidence" value="ECO:0007669"/>
    <property type="project" value="InterPro"/>
</dbReference>
<feature type="compositionally biased region" description="Acidic residues" evidence="7">
    <location>
        <begin position="1910"/>
        <end position="1973"/>
    </location>
</feature>
<feature type="coiled-coil region" evidence="6">
    <location>
        <begin position="1595"/>
        <end position="1622"/>
    </location>
</feature>
<feature type="coiled-coil region" evidence="6">
    <location>
        <begin position="798"/>
        <end position="832"/>
    </location>
</feature>
<gene>
    <name evidence="10" type="ORF">WMSIL1_LOCUS8166</name>
</gene>
<feature type="compositionally biased region" description="Polar residues" evidence="7">
    <location>
        <begin position="922"/>
        <end position="936"/>
    </location>
</feature>
<proteinExistence type="inferred from homology"/>
<feature type="region of interest" description="Disordered" evidence="7">
    <location>
        <begin position="2207"/>
        <end position="2230"/>
    </location>
</feature>
<feature type="coiled-coil region" evidence="6">
    <location>
        <begin position="721"/>
        <end position="769"/>
    </location>
</feature>
<dbReference type="GO" id="GO:0005643">
    <property type="term" value="C:nuclear pore"/>
    <property type="evidence" value="ECO:0007669"/>
    <property type="project" value="TreeGrafter"/>
</dbReference>
<comment type="subcellular location">
    <subcellularLocation>
        <location evidence="1">Nucleus</location>
    </subcellularLocation>
</comment>
<feature type="compositionally biased region" description="Low complexity" evidence="7">
    <location>
        <begin position="2069"/>
        <end position="2080"/>
    </location>
</feature>
<feature type="coiled-coil region" evidence="6">
    <location>
        <begin position="1162"/>
        <end position="1196"/>
    </location>
</feature>
<evidence type="ECO:0000256" key="7">
    <source>
        <dbReference type="SAM" id="MobiDB-lite"/>
    </source>
</evidence>
<feature type="compositionally biased region" description="Low complexity" evidence="7">
    <location>
        <begin position="1629"/>
        <end position="1645"/>
    </location>
</feature>
<feature type="domain" description="NUA/TPR/MLP1-2-like" evidence="9">
    <location>
        <begin position="477"/>
        <end position="586"/>
    </location>
</feature>
<dbReference type="GO" id="GO:1901673">
    <property type="term" value="P:regulation of mitotic spindle assembly"/>
    <property type="evidence" value="ECO:0007669"/>
    <property type="project" value="TreeGrafter"/>
</dbReference>
<dbReference type="Pfam" id="PF07926">
    <property type="entry name" value="TPR_MLP1_2"/>
    <property type="match status" value="1"/>
</dbReference>
<dbReference type="InterPro" id="IPR012929">
    <property type="entry name" value="Nucleoprot-TPR/MLP1-2_dom"/>
</dbReference>
<organism evidence="10 11">
    <name type="scientific">Hymenolepis diminuta</name>
    <name type="common">Rat tapeworm</name>
    <dbReference type="NCBI Taxonomy" id="6216"/>
    <lineage>
        <taxon>Eukaryota</taxon>
        <taxon>Metazoa</taxon>
        <taxon>Spiralia</taxon>
        <taxon>Lophotrochozoa</taxon>
        <taxon>Platyhelminthes</taxon>
        <taxon>Cestoda</taxon>
        <taxon>Eucestoda</taxon>
        <taxon>Cyclophyllidea</taxon>
        <taxon>Hymenolepididae</taxon>
        <taxon>Hymenolepis</taxon>
    </lineage>
</organism>
<evidence type="ECO:0000256" key="1">
    <source>
        <dbReference type="ARBA" id="ARBA00004123"/>
    </source>
</evidence>
<evidence type="ECO:0000256" key="3">
    <source>
        <dbReference type="ARBA" id="ARBA00019789"/>
    </source>
</evidence>
<feature type="coiled-coil region" evidence="6">
    <location>
        <begin position="30"/>
        <end position="187"/>
    </location>
</feature>
<dbReference type="GO" id="GO:0006406">
    <property type="term" value="P:mRNA export from nucleus"/>
    <property type="evidence" value="ECO:0007669"/>
    <property type="project" value="TreeGrafter"/>
</dbReference>
<comment type="similarity">
    <text evidence="2">Belongs to the TPR family.</text>
</comment>
<evidence type="ECO:0000313" key="10">
    <source>
        <dbReference type="EMBL" id="VUZ48959.1"/>
    </source>
</evidence>
<dbReference type="Proteomes" id="UP000321570">
    <property type="component" value="Unassembled WGS sequence"/>
</dbReference>
<keyword evidence="4 6" id="KW-0175">Coiled coil</keyword>
<dbReference type="Pfam" id="PF25785">
    <property type="entry name" value="TPR"/>
    <property type="match status" value="1"/>
</dbReference>
<feature type="compositionally biased region" description="Basic and acidic residues" evidence="7">
    <location>
        <begin position="2020"/>
        <end position="2031"/>
    </location>
</feature>